<dbReference type="InterPro" id="IPR006683">
    <property type="entry name" value="Thioestr_dom"/>
</dbReference>
<keyword evidence="5" id="KW-1185">Reference proteome</keyword>
<dbReference type="InterPro" id="IPR029069">
    <property type="entry name" value="HotDog_dom_sf"/>
</dbReference>
<evidence type="ECO:0000313" key="4">
    <source>
        <dbReference type="EMBL" id="CAI2181827.1"/>
    </source>
</evidence>
<dbReference type="InterPro" id="IPR039298">
    <property type="entry name" value="ACOT13"/>
</dbReference>
<evidence type="ECO:0000259" key="3">
    <source>
        <dbReference type="Pfam" id="PF03061"/>
    </source>
</evidence>
<comment type="similarity">
    <text evidence="1">Belongs to the thioesterase PaaI family.</text>
</comment>
<dbReference type="OrthoDB" id="2307351at2759"/>
<sequence>MGHDLSKYVDPIIVVINALVEKESTNSKGLSSNRTTTIAPNYNSGELDSSLDVTTLISTLLEDAERKFKSKDYTSYVSLLQQTSNLGSAFAAAKLGSIYLHGLQNSSASKTSSFKDIISSDCELSAQNYFLALKLINLINYTLWDMNLILEVIIGITELYRYQLDRESDFELWDDGITILKQFDSTLNESQFIRFQTHENNQLRKALRVHILFNLANTKELDRDFVDALRIYQDCENIGLTSISFSADKLIKKSHTKVRLLQKNFEKGIPNVLPICVQCDFEPKDTKEIWKLLVCAKCQQKFNYYTKNLPPHDYFQKYIWERLSLISFEHDKCVFEYVVDPKDCNSFGGIHGGFIASLIDIVSSAVIVVFQDKYFKSGGVSTDMAISYVSAARAEDTLLIESMVFKIGKSLTNTHTILKQKNSGKVIAMGQHTKFNVDSKI</sequence>
<dbReference type="Proteomes" id="UP001153678">
    <property type="component" value="Unassembled WGS sequence"/>
</dbReference>
<evidence type="ECO:0000313" key="5">
    <source>
        <dbReference type="Proteomes" id="UP001153678"/>
    </source>
</evidence>
<dbReference type="Pfam" id="PF03061">
    <property type="entry name" value="4HBT"/>
    <property type="match status" value="1"/>
</dbReference>
<dbReference type="PANTHER" id="PTHR21660">
    <property type="entry name" value="THIOESTERASE SUPERFAMILY MEMBER-RELATED"/>
    <property type="match status" value="1"/>
</dbReference>
<gene>
    <name evidence="4" type="ORF">FWILDA_LOCUS10278</name>
</gene>
<proteinExistence type="inferred from homology"/>
<keyword evidence="2" id="KW-0378">Hydrolase</keyword>
<dbReference type="AlphaFoldDB" id="A0A9W4WRT0"/>
<evidence type="ECO:0000256" key="1">
    <source>
        <dbReference type="ARBA" id="ARBA00008324"/>
    </source>
</evidence>
<protein>
    <submittedName>
        <fullName evidence="4">10564_t:CDS:1</fullName>
    </submittedName>
</protein>
<dbReference type="EMBL" id="CAMKVN010002610">
    <property type="protein sequence ID" value="CAI2181827.1"/>
    <property type="molecule type" value="Genomic_DNA"/>
</dbReference>
<name>A0A9W4WRT0_9GLOM</name>
<dbReference type="CDD" id="cd03443">
    <property type="entry name" value="PaaI_thioesterase"/>
    <property type="match status" value="1"/>
</dbReference>
<dbReference type="Gene3D" id="3.10.129.10">
    <property type="entry name" value="Hotdog Thioesterase"/>
    <property type="match status" value="1"/>
</dbReference>
<comment type="caution">
    <text evidence="4">The sequence shown here is derived from an EMBL/GenBank/DDBJ whole genome shotgun (WGS) entry which is preliminary data.</text>
</comment>
<organism evidence="4 5">
    <name type="scientific">Funneliformis geosporum</name>
    <dbReference type="NCBI Taxonomy" id="1117311"/>
    <lineage>
        <taxon>Eukaryota</taxon>
        <taxon>Fungi</taxon>
        <taxon>Fungi incertae sedis</taxon>
        <taxon>Mucoromycota</taxon>
        <taxon>Glomeromycotina</taxon>
        <taxon>Glomeromycetes</taxon>
        <taxon>Glomerales</taxon>
        <taxon>Glomeraceae</taxon>
        <taxon>Funneliformis</taxon>
    </lineage>
</organism>
<dbReference type="PANTHER" id="PTHR21660:SF1">
    <property type="entry name" value="ACYL-COENZYME A THIOESTERASE 13"/>
    <property type="match status" value="1"/>
</dbReference>
<reference evidence="4" key="1">
    <citation type="submission" date="2022-08" db="EMBL/GenBank/DDBJ databases">
        <authorList>
            <person name="Kallberg Y."/>
            <person name="Tangrot J."/>
            <person name="Rosling A."/>
        </authorList>
    </citation>
    <scope>NUCLEOTIDE SEQUENCE</scope>
    <source>
        <strain evidence="4">Wild A</strain>
    </source>
</reference>
<dbReference type="SUPFAM" id="SSF54637">
    <property type="entry name" value="Thioesterase/thiol ester dehydrase-isomerase"/>
    <property type="match status" value="1"/>
</dbReference>
<evidence type="ECO:0000256" key="2">
    <source>
        <dbReference type="ARBA" id="ARBA00022801"/>
    </source>
</evidence>
<accession>A0A9W4WRT0</accession>
<feature type="domain" description="Thioesterase" evidence="3">
    <location>
        <begin position="347"/>
        <end position="424"/>
    </location>
</feature>
<dbReference type="GO" id="GO:0047617">
    <property type="term" value="F:fatty acyl-CoA hydrolase activity"/>
    <property type="evidence" value="ECO:0007669"/>
    <property type="project" value="InterPro"/>
</dbReference>